<keyword evidence="6" id="KW-1185">Reference proteome</keyword>
<dbReference type="InterPro" id="IPR011990">
    <property type="entry name" value="TPR-like_helical_dom_sf"/>
</dbReference>
<feature type="compositionally biased region" description="Basic and acidic residues" evidence="2">
    <location>
        <begin position="759"/>
        <end position="775"/>
    </location>
</feature>
<dbReference type="InterPro" id="IPR029058">
    <property type="entry name" value="AB_hydrolase_fold"/>
</dbReference>
<feature type="repeat" description="TPR" evidence="1">
    <location>
        <begin position="943"/>
        <end position="976"/>
    </location>
</feature>
<evidence type="ECO:0000313" key="5">
    <source>
        <dbReference type="EMBL" id="RWA06025.1"/>
    </source>
</evidence>
<dbReference type="Pfam" id="PF12697">
    <property type="entry name" value="Abhydrolase_6"/>
    <property type="match status" value="1"/>
</dbReference>
<dbReference type="Proteomes" id="UP000286045">
    <property type="component" value="Unassembled WGS sequence"/>
</dbReference>
<dbReference type="Gene3D" id="3.40.50.1820">
    <property type="entry name" value="alpha/beta hydrolase"/>
    <property type="match status" value="1"/>
</dbReference>
<evidence type="ECO:0000259" key="4">
    <source>
        <dbReference type="Pfam" id="PF12697"/>
    </source>
</evidence>
<evidence type="ECO:0008006" key="7">
    <source>
        <dbReference type="Google" id="ProtNLM"/>
    </source>
</evidence>
<name>A0A439CV71_9PEZI</name>
<gene>
    <name evidence="5" type="ORF">EKO27_g9081</name>
</gene>
<dbReference type="PANTHER" id="PTHR46082">
    <property type="entry name" value="ATP/GTP-BINDING PROTEIN-RELATED"/>
    <property type="match status" value="1"/>
</dbReference>
<feature type="domain" description="AB hydrolase-1" evidence="4">
    <location>
        <begin position="32"/>
        <end position="181"/>
    </location>
</feature>
<sequence>MWLRDLLPSELKNARIATYSYQSDWRDPGVETTLRQCSEQFLNVIYQNRRCGEGSQRPLILIGHSLGGLVIQQALNIADHGDGYADIRLSVTGIIFLGAPFRGSDLAVYGKWIAKVAGRDTALLRLLQKDNSYLHGLSRDFWASYGNRDVLCFYEGKDAEYGPWKQRVVDVQSASIHGKRMIYMNTDHSGLNKFCGADDENYLLLLPEIQRMVKSAPSAISGRQGTIVPTRSATQHDQVNQKRHWVVPFGRNKQFVGREPTLGKILAKIPPSVEEDNCQRTAIEGLGGVGKTQIALEAAFRVRDMHQDCSIFWVPAVDVASFENAYRKIGHALEVKGIDADDADVKLLVKESLNRESTGKWLLIIDNADDIDLFSGNASLSNYLPSSYKGSLLFTTRDHKATVELSATSIPIKRMERNESHMFLRASLEKDQLQNTEDTTKLLDFLEDLPLAIKQASTYMAKEGVSTTEYLKFCQSNEADVTNLLSEDFSDLYRYEKIPNPVVKTFRISFEKISIRDPLAAEYLRFISFLAEKDIPRSLLPPAGDLETTKAIGTLKGYAFITEREGGNAYDIHRLVRLSMLNWLTNTGARQEWATKVLRRLSDVFPSSYMENRTMVMRYFPHAKNLTKSLEDTSDITAKGVLLRKLGVILDHLARYGEAEDMLRKALELGEKVQGNIVLERLVVLRSLGKALCHQKRYEEAEEILQEAVALWQAADKTDPHAVNTMRLLASTLNRREKFGESEDMHWQALNLVKETLNKEGPDRSYSDNGHHDNNLSRTHTSNEDINAGNLFYEEAEDLYRQAHQKDEWLKVEILKLVISFAYMMLGQSRNEEAERFLRRLLSLLRESRGNEHPMTIGAIMMLETSLYRQGKPRSKTEIESFRGALISTRERLGETHLTVLGIMRALGLALHEQGNIEEAVKVLREAFDLHLKVLGEEDRRTLEAMYSFGSALLHQGNMEEAVKVLRQALNQQQQVLGKEDVRTLRTMHDLGIALCQQAYIEEAVKITRQALDLHLKVLGEEDRQTLETMYCLGSALRKQGSVEEAVKVLRQSLNQHQQVLGKEDVRTLRTMHGLGIALHLQGNSKEAMVVFRLALGLMAKVLGEEHPITLDSKKWIKVILENENSGMED</sequence>
<dbReference type="InterPro" id="IPR002182">
    <property type="entry name" value="NB-ARC"/>
</dbReference>
<dbReference type="PROSITE" id="PS50005">
    <property type="entry name" value="TPR"/>
    <property type="match status" value="1"/>
</dbReference>
<dbReference type="Gene3D" id="1.25.40.10">
    <property type="entry name" value="Tetratricopeptide repeat domain"/>
    <property type="match status" value="3"/>
</dbReference>
<dbReference type="EMBL" id="RYZI01000375">
    <property type="protein sequence ID" value="RWA06025.1"/>
    <property type="molecule type" value="Genomic_DNA"/>
</dbReference>
<dbReference type="Pfam" id="PF00931">
    <property type="entry name" value="NB-ARC"/>
    <property type="match status" value="1"/>
</dbReference>
<dbReference type="PANTHER" id="PTHR46082:SF6">
    <property type="entry name" value="AAA+ ATPASE DOMAIN-CONTAINING PROTEIN-RELATED"/>
    <property type="match status" value="1"/>
</dbReference>
<comment type="caution">
    <text evidence="5">The sequence shown here is derived from an EMBL/GenBank/DDBJ whole genome shotgun (WGS) entry which is preliminary data.</text>
</comment>
<dbReference type="AlphaFoldDB" id="A0A439CV71"/>
<organism evidence="5 6">
    <name type="scientific">Xylaria grammica</name>
    <dbReference type="NCBI Taxonomy" id="363999"/>
    <lineage>
        <taxon>Eukaryota</taxon>
        <taxon>Fungi</taxon>
        <taxon>Dikarya</taxon>
        <taxon>Ascomycota</taxon>
        <taxon>Pezizomycotina</taxon>
        <taxon>Sordariomycetes</taxon>
        <taxon>Xylariomycetidae</taxon>
        <taxon>Xylariales</taxon>
        <taxon>Xylariaceae</taxon>
        <taxon>Xylaria</taxon>
    </lineage>
</organism>
<keyword evidence="1" id="KW-0802">TPR repeat</keyword>
<protein>
    <recommendedName>
        <fullName evidence="7">NB-ARC domain-containing protein</fullName>
    </recommendedName>
</protein>
<proteinExistence type="predicted"/>
<feature type="region of interest" description="Disordered" evidence="2">
    <location>
        <begin position="759"/>
        <end position="783"/>
    </location>
</feature>
<dbReference type="GO" id="GO:0043531">
    <property type="term" value="F:ADP binding"/>
    <property type="evidence" value="ECO:0007669"/>
    <property type="project" value="InterPro"/>
</dbReference>
<feature type="domain" description="NB-ARC" evidence="3">
    <location>
        <begin position="273"/>
        <end position="426"/>
    </location>
</feature>
<dbReference type="InterPro" id="IPR019734">
    <property type="entry name" value="TPR_rpt"/>
</dbReference>
<dbReference type="SUPFAM" id="SSF52540">
    <property type="entry name" value="P-loop containing nucleoside triphosphate hydrolases"/>
    <property type="match status" value="1"/>
</dbReference>
<dbReference type="STRING" id="363999.A0A439CV71"/>
<dbReference type="InterPro" id="IPR027417">
    <property type="entry name" value="P-loop_NTPase"/>
</dbReference>
<dbReference type="Pfam" id="PF13374">
    <property type="entry name" value="TPR_10"/>
    <property type="match status" value="2"/>
</dbReference>
<evidence type="ECO:0000256" key="1">
    <source>
        <dbReference type="PROSITE-ProRule" id="PRU00339"/>
    </source>
</evidence>
<dbReference type="InterPro" id="IPR000073">
    <property type="entry name" value="AB_hydrolase_1"/>
</dbReference>
<evidence type="ECO:0000259" key="3">
    <source>
        <dbReference type="Pfam" id="PF00931"/>
    </source>
</evidence>
<evidence type="ECO:0000256" key="2">
    <source>
        <dbReference type="SAM" id="MobiDB-lite"/>
    </source>
</evidence>
<reference evidence="5 6" key="1">
    <citation type="submission" date="2018-12" db="EMBL/GenBank/DDBJ databases">
        <title>Draft genome sequence of Xylaria grammica IHI A82.</title>
        <authorList>
            <person name="Buettner E."/>
            <person name="Kellner H."/>
        </authorList>
    </citation>
    <scope>NUCLEOTIDE SEQUENCE [LARGE SCALE GENOMIC DNA]</scope>
    <source>
        <strain evidence="5 6">IHI A82</strain>
    </source>
</reference>
<dbReference type="InterPro" id="IPR053137">
    <property type="entry name" value="NLR-like"/>
</dbReference>
<dbReference type="Pfam" id="PF13424">
    <property type="entry name" value="TPR_12"/>
    <property type="match status" value="3"/>
</dbReference>
<accession>A0A439CV71</accession>
<dbReference type="Gene3D" id="3.40.50.300">
    <property type="entry name" value="P-loop containing nucleotide triphosphate hydrolases"/>
    <property type="match status" value="1"/>
</dbReference>
<evidence type="ECO:0000313" key="6">
    <source>
        <dbReference type="Proteomes" id="UP000286045"/>
    </source>
</evidence>
<dbReference type="SUPFAM" id="SSF53474">
    <property type="entry name" value="alpha/beta-Hydrolases"/>
    <property type="match status" value="1"/>
</dbReference>
<dbReference type="SUPFAM" id="SSF48452">
    <property type="entry name" value="TPR-like"/>
    <property type="match status" value="2"/>
</dbReference>
<dbReference type="SMART" id="SM00028">
    <property type="entry name" value="TPR"/>
    <property type="match status" value="8"/>
</dbReference>